<reference evidence="1 2" key="1">
    <citation type="journal article" date="2016" name="Int. J. Syst. Evol. Microbiol.">
        <title>Methanosarcina flavescens sp. nov., a methanogenic archaeon isolated from a full-scale anaerobic digester.</title>
        <authorList>
            <person name="Kern T."/>
            <person name="Fischer M.A."/>
            <person name="Deppenmeier U."/>
            <person name="Schmitz R.A."/>
            <person name="Rother M."/>
        </authorList>
    </citation>
    <scope>NUCLEOTIDE SEQUENCE [LARGE SCALE GENOMIC DNA]</scope>
    <source>
        <strain evidence="1 2">E03.2</strain>
    </source>
</reference>
<dbReference type="EMBL" id="CP032683">
    <property type="protein sequence ID" value="AYK15566.1"/>
    <property type="molecule type" value="Genomic_DNA"/>
</dbReference>
<dbReference type="KEGG" id="mfz:AOB57_010555"/>
<dbReference type="AlphaFoldDB" id="A0A660HTX3"/>
<evidence type="ECO:0000313" key="2">
    <source>
        <dbReference type="Proteomes" id="UP000053087"/>
    </source>
</evidence>
<accession>A0A660HTX3</accession>
<keyword evidence="2" id="KW-1185">Reference proteome</keyword>
<gene>
    <name evidence="1" type="ORF">AOB57_010555</name>
</gene>
<proteinExistence type="predicted"/>
<sequence length="73" mass="8135">MKYQPLRSAQYEWQKKNALDSPNATRWGRDVFQTCLADMPRADQSLIAPGTLIPSGICKYPILFPACLAGAYS</sequence>
<evidence type="ECO:0000313" key="1">
    <source>
        <dbReference type="EMBL" id="AYK15566.1"/>
    </source>
</evidence>
<name>A0A660HTX3_9EURY</name>
<protein>
    <submittedName>
        <fullName evidence="1">Uncharacterized protein</fullName>
    </submittedName>
</protein>
<organism evidence="1 2">
    <name type="scientific">Methanosarcina flavescens</name>
    <dbReference type="NCBI Taxonomy" id="1715806"/>
    <lineage>
        <taxon>Archaea</taxon>
        <taxon>Methanobacteriati</taxon>
        <taxon>Methanobacteriota</taxon>
        <taxon>Stenosarchaea group</taxon>
        <taxon>Methanomicrobia</taxon>
        <taxon>Methanosarcinales</taxon>
        <taxon>Methanosarcinaceae</taxon>
        <taxon>Methanosarcina</taxon>
    </lineage>
</organism>
<dbReference type="Proteomes" id="UP000053087">
    <property type="component" value="Chromosome"/>
</dbReference>